<organism evidence="2 3">
    <name type="scientific">Streptomyces chattanoogensis</name>
    <dbReference type="NCBI Taxonomy" id="66876"/>
    <lineage>
        <taxon>Bacteria</taxon>
        <taxon>Bacillati</taxon>
        <taxon>Actinomycetota</taxon>
        <taxon>Actinomycetes</taxon>
        <taxon>Kitasatosporales</taxon>
        <taxon>Streptomycetaceae</taxon>
        <taxon>Streptomyces</taxon>
    </lineage>
</organism>
<accession>A0A0N0GUW3</accession>
<keyword evidence="1" id="KW-1133">Transmembrane helix</keyword>
<keyword evidence="1" id="KW-0812">Transmembrane</keyword>
<comment type="caution">
    <text evidence="2">The sequence shown here is derived from an EMBL/GenBank/DDBJ whole genome shotgun (WGS) entry which is preliminary data.</text>
</comment>
<gene>
    <name evidence="2" type="ORF">ADL29_38915</name>
</gene>
<dbReference type="Proteomes" id="UP000037982">
    <property type="component" value="Unassembled WGS sequence"/>
</dbReference>
<dbReference type="RefSeq" id="WP_046929676.1">
    <property type="nucleotide sequence ID" value="NZ_LGKG01000207.1"/>
</dbReference>
<proteinExistence type="predicted"/>
<evidence type="ECO:0000313" key="3">
    <source>
        <dbReference type="Proteomes" id="UP000037982"/>
    </source>
</evidence>
<feature type="transmembrane region" description="Helical" evidence="1">
    <location>
        <begin position="20"/>
        <end position="48"/>
    </location>
</feature>
<dbReference type="AlphaFoldDB" id="A0A0N0GUW3"/>
<protein>
    <submittedName>
        <fullName evidence="2">Uncharacterized protein</fullName>
    </submittedName>
</protein>
<name>A0A0N0GUW3_9ACTN</name>
<reference evidence="3" key="1">
    <citation type="submission" date="2015-07" db="EMBL/GenBank/DDBJ databases">
        <authorList>
            <person name="Ju K.-S."/>
            <person name="Doroghazi J.R."/>
            <person name="Metcalf W.W."/>
        </authorList>
    </citation>
    <scope>NUCLEOTIDE SEQUENCE [LARGE SCALE GENOMIC DNA]</scope>
    <source>
        <strain evidence="3">NRRL ISP-5002</strain>
    </source>
</reference>
<dbReference type="EMBL" id="LGKG01000207">
    <property type="protein sequence ID" value="KPC58420.1"/>
    <property type="molecule type" value="Genomic_DNA"/>
</dbReference>
<keyword evidence="1" id="KW-0472">Membrane</keyword>
<evidence type="ECO:0000256" key="1">
    <source>
        <dbReference type="SAM" id="Phobius"/>
    </source>
</evidence>
<keyword evidence="3" id="KW-1185">Reference proteome</keyword>
<dbReference type="PATRIC" id="fig|66876.3.peg.8544"/>
<evidence type="ECO:0000313" key="2">
    <source>
        <dbReference type="EMBL" id="KPC58420.1"/>
    </source>
</evidence>
<sequence>MDASSSDLARLLRVLAVRVLVLAVLVGITGTALLTIVFVLAGLGLLLASVDAAAEHRQDVP</sequence>